<sequence>MKFTRPLIPGRLIQRYKRFLADIELEDGTVITAHCANSGSMEGCKKPGSRVYVTPHDDPKRKLKFTWEMIRVGRTWVGINTGYPNRIVYEAIEKKKISELTGYGEIKREVKYGKNSRIDVWLNGLDHTCYVEVKNVTLTDGNVALFPDAVTERGAKHLRELMDQVAIGHRAVMFYFVQRSDCELFKPADAIDPLYGELLREAVSKGVEVLVYEAKVTPSQIRLGGT</sequence>
<name>A0A382FSD8_9ZZZZ</name>
<evidence type="ECO:0000313" key="3">
    <source>
        <dbReference type="EMBL" id="SVB65153.1"/>
    </source>
</evidence>
<feature type="domain" description="Sugar fermentation stimulation protein C-terminal" evidence="1">
    <location>
        <begin position="83"/>
        <end position="219"/>
    </location>
</feature>
<feature type="non-terminal residue" evidence="3">
    <location>
        <position position="226"/>
    </location>
</feature>
<dbReference type="PANTHER" id="PTHR30545">
    <property type="entry name" value="SUGAR FERMENTATION STIMULATION PROTEIN A"/>
    <property type="match status" value="1"/>
</dbReference>
<dbReference type="Gene3D" id="3.40.1350.60">
    <property type="match status" value="1"/>
</dbReference>
<dbReference type="FunFam" id="3.40.1350.60:FF:000001">
    <property type="entry name" value="Sugar fermentation stimulation protein A"/>
    <property type="match status" value="1"/>
</dbReference>
<dbReference type="CDD" id="cd22359">
    <property type="entry name" value="SfsA-like_bacterial"/>
    <property type="match status" value="1"/>
</dbReference>
<gene>
    <name evidence="3" type="ORF">METZ01_LOCUS218007</name>
</gene>
<protein>
    <recommendedName>
        <fullName evidence="4">Sugar fermentation stimulation protein C-terminal domain-containing protein</fullName>
    </recommendedName>
</protein>
<evidence type="ECO:0000259" key="1">
    <source>
        <dbReference type="Pfam" id="PF03749"/>
    </source>
</evidence>
<reference evidence="3" key="1">
    <citation type="submission" date="2018-05" db="EMBL/GenBank/DDBJ databases">
        <authorList>
            <person name="Lanie J.A."/>
            <person name="Ng W.-L."/>
            <person name="Kazmierczak K.M."/>
            <person name="Andrzejewski T.M."/>
            <person name="Davidsen T.M."/>
            <person name="Wayne K.J."/>
            <person name="Tettelin H."/>
            <person name="Glass J.I."/>
            <person name="Rusch D."/>
            <person name="Podicherti R."/>
            <person name="Tsui H.-C.T."/>
            <person name="Winkler M.E."/>
        </authorList>
    </citation>
    <scope>NUCLEOTIDE SEQUENCE</scope>
</reference>
<proteinExistence type="inferred from homology"/>
<evidence type="ECO:0000259" key="2">
    <source>
        <dbReference type="Pfam" id="PF17746"/>
    </source>
</evidence>
<dbReference type="EMBL" id="UINC01051242">
    <property type="protein sequence ID" value="SVB65153.1"/>
    <property type="molecule type" value="Genomic_DNA"/>
</dbReference>
<dbReference type="Pfam" id="PF17746">
    <property type="entry name" value="SfsA_N"/>
    <property type="match status" value="1"/>
</dbReference>
<dbReference type="InterPro" id="IPR040452">
    <property type="entry name" value="SfsA_C"/>
</dbReference>
<feature type="domain" description="SfsA N-terminal OB" evidence="2">
    <location>
        <begin position="13"/>
        <end position="79"/>
    </location>
</feature>
<accession>A0A382FSD8</accession>
<dbReference type="HAMAP" id="MF_00095">
    <property type="entry name" value="SfsA"/>
    <property type="match status" value="1"/>
</dbReference>
<dbReference type="GO" id="GO:0003677">
    <property type="term" value="F:DNA binding"/>
    <property type="evidence" value="ECO:0007669"/>
    <property type="project" value="InterPro"/>
</dbReference>
<dbReference type="InterPro" id="IPR041465">
    <property type="entry name" value="SfsA_N"/>
</dbReference>
<dbReference type="Pfam" id="PF03749">
    <property type="entry name" value="SfsA"/>
    <property type="match status" value="1"/>
</dbReference>
<dbReference type="Gene3D" id="2.40.50.580">
    <property type="match status" value="1"/>
</dbReference>
<dbReference type="PANTHER" id="PTHR30545:SF2">
    <property type="entry name" value="SUGAR FERMENTATION STIMULATION PROTEIN A"/>
    <property type="match status" value="1"/>
</dbReference>
<organism evidence="3">
    <name type="scientific">marine metagenome</name>
    <dbReference type="NCBI Taxonomy" id="408172"/>
    <lineage>
        <taxon>unclassified sequences</taxon>
        <taxon>metagenomes</taxon>
        <taxon>ecological metagenomes</taxon>
    </lineage>
</organism>
<dbReference type="NCBIfam" id="TIGR00230">
    <property type="entry name" value="sfsA"/>
    <property type="match status" value="1"/>
</dbReference>
<dbReference type="InterPro" id="IPR005224">
    <property type="entry name" value="SfsA"/>
</dbReference>
<dbReference type="AlphaFoldDB" id="A0A382FSD8"/>
<evidence type="ECO:0008006" key="4">
    <source>
        <dbReference type="Google" id="ProtNLM"/>
    </source>
</evidence>